<organism evidence="6 7">
    <name type="scientific">Sphingobium yanoikuyae</name>
    <name type="common">Sphingomonas yanoikuyae</name>
    <dbReference type="NCBI Taxonomy" id="13690"/>
    <lineage>
        <taxon>Bacteria</taxon>
        <taxon>Pseudomonadati</taxon>
        <taxon>Pseudomonadota</taxon>
        <taxon>Alphaproteobacteria</taxon>
        <taxon>Sphingomonadales</taxon>
        <taxon>Sphingomonadaceae</taxon>
        <taxon>Sphingobium</taxon>
    </lineage>
</organism>
<dbReference type="KEGG" id="sya:A6768_08255"/>
<dbReference type="InterPro" id="IPR036390">
    <property type="entry name" value="WH_DNA-bd_sf"/>
</dbReference>
<keyword evidence="2" id="KW-0805">Transcription regulation</keyword>
<dbReference type="SUPFAM" id="SSF53850">
    <property type="entry name" value="Periplasmic binding protein-like II"/>
    <property type="match status" value="1"/>
</dbReference>
<evidence type="ECO:0000259" key="5">
    <source>
        <dbReference type="PROSITE" id="PS50931"/>
    </source>
</evidence>
<dbReference type="PRINTS" id="PR00039">
    <property type="entry name" value="HTHLYSR"/>
</dbReference>
<dbReference type="PROSITE" id="PS50931">
    <property type="entry name" value="HTH_LYSR"/>
    <property type="match status" value="1"/>
</dbReference>
<feature type="domain" description="HTH lysR-type" evidence="5">
    <location>
        <begin position="1"/>
        <end position="58"/>
    </location>
</feature>
<evidence type="ECO:0000256" key="2">
    <source>
        <dbReference type="ARBA" id="ARBA00023015"/>
    </source>
</evidence>
<protein>
    <submittedName>
        <fullName evidence="6">LysR family transcriptional regulator</fullName>
    </submittedName>
</protein>
<evidence type="ECO:0000313" key="7">
    <source>
        <dbReference type="Proteomes" id="UP000219422"/>
    </source>
</evidence>
<gene>
    <name evidence="6" type="ORF">A6768_08255</name>
</gene>
<sequence>MNWDDVRLFLEIARAGTLTSAARQLRLSQPTAGRRLRALEEAVGSALFQRTASGFLLTDEGEAMLMHAEHMSEEANVLERKLAGGARGLEGGVRISASDWVSSKVLAAPLGSLAAEHPGLTIELVADSRMLDLQRRETDLAFRFSRFSGADIVQRRLVTINYGLYVSQSYLELRGDPTGSETGAGHQMITMNSALERQPDVTWLRGRWADAGLAFRSNSRESQAAACVAGAGVAVLPRVIGGGLGLVELGGDVPPSRELWLGYHEDLRRLRRLRVLIEHLTEQLPSEI</sequence>
<dbReference type="SUPFAM" id="SSF46785">
    <property type="entry name" value="Winged helix' DNA-binding domain"/>
    <property type="match status" value="1"/>
</dbReference>
<evidence type="ECO:0000256" key="3">
    <source>
        <dbReference type="ARBA" id="ARBA00023125"/>
    </source>
</evidence>
<dbReference type="GO" id="GO:0003700">
    <property type="term" value="F:DNA-binding transcription factor activity"/>
    <property type="evidence" value="ECO:0007669"/>
    <property type="project" value="InterPro"/>
</dbReference>
<dbReference type="Gene3D" id="3.40.190.290">
    <property type="match status" value="1"/>
</dbReference>
<keyword evidence="3" id="KW-0238">DNA-binding</keyword>
<dbReference type="Gene3D" id="1.10.10.10">
    <property type="entry name" value="Winged helix-like DNA-binding domain superfamily/Winged helix DNA-binding domain"/>
    <property type="match status" value="1"/>
</dbReference>
<dbReference type="Pfam" id="PF00126">
    <property type="entry name" value="HTH_1"/>
    <property type="match status" value="1"/>
</dbReference>
<dbReference type="Proteomes" id="UP000219422">
    <property type="component" value="Chromosome"/>
</dbReference>
<keyword evidence="4" id="KW-0804">Transcription</keyword>
<evidence type="ECO:0000256" key="1">
    <source>
        <dbReference type="ARBA" id="ARBA00009437"/>
    </source>
</evidence>
<dbReference type="InterPro" id="IPR005119">
    <property type="entry name" value="LysR_subst-bd"/>
</dbReference>
<dbReference type="AlphaFoldDB" id="A0A291N771"/>
<evidence type="ECO:0000256" key="4">
    <source>
        <dbReference type="ARBA" id="ARBA00023163"/>
    </source>
</evidence>
<dbReference type="InterPro" id="IPR000847">
    <property type="entry name" value="LysR_HTH_N"/>
</dbReference>
<dbReference type="Pfam" id="PF03466">
    <property type="entry name" value="LysR_substrate"/>
    <property type="match status" value="1"/>
</dbReference>
<comment type="similarity">
    <text evidence="1">Belongs to the LysR transcriptional regulatory family.</text>
</comment>
<name>A0A291N771_SPHYA</name>
<dbReference type="GO" id="GO:0043565">
    <property type="term" value="F:sequence-specific DNA binding"/>
    <property type="evidence" value="ECO:0007669"/>
    <property type="project" value="TreeGrafter"/>
</dbReference>
<dbReference type="PANTHER" id="PTHR30537:SF3">
    <property type="entry name" value="TRANSCRIPTIONAL REGULATORY PROTEIN"/>
    <property type="match status" value="1"/>
</dbReference>
<dbReference type="EMBL" id="CP023741">
    <property type="protein sequence ID" value="ATI83213.1"/>
    <property type="molecule type" value="Genomic_DNA"/>
</dbReference>
<dbReference type="GO" id="GO:0006351">
    <property type="term" value="P:DNA-templated transcription"/>
    <property type="evidence" value="ECO:0007669"/>
    <property type="project" value="TreeGrafter"/>
</dbReference>
<evidence type="ECO:0000313" key="6">
    <source>
        <dbReference type="EMBL" id="ATI83213.1"/>
    </source>
</evidence>
<proteinExistence type="inferred from homology"/>
<reference evidence="6 7" key="1">
    <citation type="submission" date="2017-10" db="EMBL/GenBank/DDBJ databases">
        <title>Sphingobium yanoikuyae S72.</title>
        <authorList>
            <person name="Sanchez E."/>
            <person name="Bustos P."/>
            <person name="Mendoza P."/>
            <person name="Guo X."/>
            <person name="Mendoza A."/>
        </authorList>
    </citation>
    <scope>NUCLEOTIDE SEQUENCE [LARGE SCALE GENOMIC DNA]</scope>
    <source>
        <strain evidence="6 7">S72</strain>
    </source>
</reference>
<accession>A0A291N771</accession>
<dbReference type="PANTHER" id="PTHR30537">
    <property type="entry name" value="HTH-TYPE TRANSCRIPTIONAL REGULATOR"/>
    <property type="match status" value="1"/>
</dbReference>
<dbReference type="InterPro" id="IPR058163">
    <property type="entry name" value="LysR-type_TF_proteobact-type"/>
</dbReference>
<dbReference type="InterPro" id="IPR036388">
    <property type="entry name" value="WH-like_DNA-bd_sf"/>
</dbReference>